<accession>A0A377GJ17</accession>
<proteinExistence type="predicted"/>
<evidence type="ECO:0000313" key="3">
    <source>
        <dbReference type="Proteomes" id="UP000186808"/>
    </source>
</evidence>
<dbReference type="EMBL" id="FTNL01000004">
    <property type="protein sequence ID" value="SIQ92572.1"/>
    <property type="molecule type" value="Genomic_DNA"/>
</dbReference>
<name>A0A377GJ17_9GAMM</name>
<reference evidence="1 3" key="1">
    <citation type="submission" date="2017-01" db="EMBL/GenBank/DDBJ databases">
        <authorList>
            <person name="Varghese N."/>
            <person name="Submissions S."/>
        </authorList>
    </citation>
    <scope>NUCLEOTIDE SEQUENCE [LARGE SCALE GENOMIC DNA]</scope>
    <source>
        <strain evidence="1 3">ATCC 33342</strain>
    </source>
</reference>
<dbReference type="EMBL" id="UGGV01000001">
    <property type="protein sequence ID" value="STO24738.1"/>
    <property type="molecule type" value="Genomic_DNA"/>
</dbReference>
<protein>
    <submittedName>
        <fullName evidence="2">Uncharacterized protein</fullName>
    </submittedName>
</protein>
<organism evidence="2 4">
    <name type="scientific">Fluoribacter gormanii</name>
    <dbReference type="NCBI Taxonomy" id="464"/>
    <lineage>
        <taxon>Bacteria</taxon>
        <taxon>Pseudomonadati</taxon>
        <taxon>Pseudomonadota</taxon>
        <taxon>Gammaproteobacteria</taxon>
        <taxon>Legionellales</taxon>
        <taxon>Legionellaceae</taxon>
        <taxon>Fluoribacter</taxon>
    </lineage>
</organism>
<dbReference type="AlphaFoldDB" id="A0A377GJ17"/>
<dbReference type="Proteomes" id="UP000186808">
    <property type="component" value="Unassembled WGS sequence"/>
</dbReference>
<evidence type="ECO:0000313" key="2">
    <source>
        <dbReference type="EMBL" id="STO24738.1"/>
    </source>
</evidence>
<gene>
    <name evidence="2" type="ORF">NCTC11401_01555</name>
    <name evidence="1" type="ORF">SAMN05421777_104135</name>
</gene>
<dbReference type="Proteomes" id="UP000254374">
    <property type="component" value="Unassembled WGS sequence"/>
</dbReference>
<sequence>MPLIRLENVLRTGKIMMAQKYLTGSATDPDINFN</sequence>
<evidence type="ECO:0000313" key="1">
    <source>
        <dbReference type="EMBL" id="SIQ92572.1"/>
    </source>
</evidence>
<evidence type="ECO:0000313" key="4">
    <source>
        <dbReference type="Proteomes" id="UP000254374"/>
    </source>
</evidence>
<reference evidence="2 4" key="2">
    <citation type="submission" date="2018-06" db="EMBL/GenBank/DDBJ databases">
        <authorList>
            <consortium name="Pathogen Informatics"/>
            <person name="Doyle S."/>
        </authorList>
    </citation>
    <scope>NUCLEOTIDE SEQUENCE [LARGE SCALE GENOMIC DNA]</scope>
    <source>
        <strain evidence="2 4">NCTC11401</strain>
    </source>
</reference>
<keyword evidence="3" id="KW-1185">Reference proteome</keyword>